<protein>
    <recommendedName>
        <fullName evidence="2">Flagellar associated protein</fullName>
    </recommendedName>
</protein>
<evidence type="ECO:0008006" key="2">
    <source>
        <dbReference type="Google" id="ProtNLM"/>
    </source>
</evidence>
<dbReference type="EMBL" id="HBHW01027907">
    <property type="protein sequence ID" value="CAE0053580.1"/>
    <property type="molecule type" value="Transcribed_RNA"/>
</dbReference>
<dbReference type="AlphaFoldDB" id="A0A7S2ZYE6"/>
<dbReference type="PANTHER" id="PTHR38666">
    <property type="match status" value="1"/>
</dbReference>
<reference evidence="1" key="1">
    <citation type="submission" date="2021-01" db="EMBL/GenBank/DDBJ databases">
        <authorList>
            <person name="Corre E."/>
            <person name="Pelletier E."/>
            <person name="Niang G."/>
            <person name="Scheremetjew M."/>
            <person name="Finn R."/>
            <person name="Kale V."/>
            <person name="Holt S."/>
            <person name="Cochrane G."/>
            <person name="Meng A."/>
            <person name="Brown T."/>
            <person name="Cohen L."/>
        </authorList>
    </citation>
    <scope>NUCLEOTIDE SEQUENCE</scope>
    <source>
        <strain evidence="1">CCMP 769</strain>
    </source>
</reference>
<name>A0A7S2ZYE6_9RHOD</name>
<dbReference type="PANTHER" id="PTHR38666:SF2">
    <property type="entry name" value="FLAGELLAR ASSOCIATED PROTEIN"/>
    <property type="match status" value="1"/>
</dbReference>
<dbReference type="Gene3D" id="3.30.2310.50">
    <property type="entry name" value="Protein of unknown function (DUF3228), domain 1"/>
    <property type="match status" value="2"/>
</dbReference>
<dbReference type="Pfam" id="PF11539">
    <property type="entry name" value="DUF3228"/>
    <property type="match status" value="1"/>
</dbReference>
<organism evidence="1">
    <name type="scientific">Rhodosorus marinus</name>
    <dbReference type="NCBI Taxonomy" id="101924"/>
    <lineage>
        <taxon>Eukaryota</taxon>
        <taxon>Rhodophyta</taxon>
        <taxon>Stylonematophyceae</taxon>
        <taxon>Stylonematales</taxon>
        <taxon>Stylonemataceae</taxon>
        <taxon>Rhodosorus</taxon>
    </lineage>
</organism>
<proteinExistence type="predicted"/>
<sequence length="222" mass="25629">MRGGLRRFAAYRKIRGMVEIELDEFAFRQFDDPTYAGTRISYDKKAFEEKVNDYYRERVNVQQEFQDRPVLVDGYAPFCKHLFMPNFVGDSITCGAIKITKDNEHLLRTRYESRSEKELPVLVRYFPKGSVSSPPASYFDLILYSREQINKESVAMGKDKPKSDAPWGLISIKAQEVPFELPMSPITVMRNELISQGGSGVPISREDYMKSVEYWKDHAITA</sequence>
<evidence type="ECO:0000313" key="1">
    <source>
        <dbReference type="EMBL" id="CAE0053580.1"/>
    </source>
</evidence>
<accession>A0A7S2ZYE6</accession>
<dbReference type="InterPro" id="IPR021610">
    <property type="entry name" value="DUF3228"/>
</dbReference>
<gene>
    <name evidence="1" type="ORF">RMAR00112_LOCUS21608</name>
</gene>